<dbReference type="PANTHER" id="PTHR30518">
    <property type="entry name" value="ENDOLYTIC MUREIN TRANSGLYCOSYLASE"/>
    <property type="match status" value="1"/>
</dbReference>
<dbReference type="EMBL" id="MNAN01000026">
    <property type="protein sequence ID" value="OHU96875.1"/>
    <property type="molecule type" value="Genomic_DNA"/>
</dbReference>
<evidence type="ECO:0000256" key="4">
    <source>
        <dbReference type="ARBA" id="ARBA00023136"/>
    </source>
</evidence>
<protein>
    <recommendedName>
        <fullName evidence="7">Endolytic murein transglycosylase</fullName>
        <ecNumber evidence="7">4.2.2.29</ecNumber>
    </recommendedName>
    <alternativeName>
        <fullName evidence="7">Peptidoglycan lytic transglycosylase</fullName>
    </alternativeName>
    <alternativeName>
        <fullName evidence="7">Peptidoglycan polymerization terminase</fullName>
    </alternativeName>
</protein>
<dbReference type="GO" id="GO:0008932">
    <property type="term" value="F:lytic endotransglycosylase activity"/>
    <property type="evidence" value="ECO:0007669"/>
    <property type="project" value="UniProtKB-UniRule"/>
</dbReference>
<dbReference type="AlphaFoldDB" id="A0A1S1NBV3"/>
<dbReference type="CDD" id="cd08010">
    <property type="entry name" value="MltG_like"/>
    <property type="match status" value="1"/>
</dbReference>
<evidence type="ECO:0000256" key="7">
    <source>
        <dbReference type="HAMAP-Rule" id="MF_02065"/>
    </source>
</evidence>
<dbReference type="Gene3D" id="3.30.160.60">
    <property type="entry name" value="Classic Zinc Finger"/>
    <property type="match status" value="1"/>
</dbReference>
<evidence type="ECO:0000256" key="2">
    <source>
        <dbReference type="ARBA" id="ARBA00022692"/>
    </source>
</evidence>
<dbReference type="STRING" id="327939.BIW53_05490"/>
<evidence type="ECO:0000313" key="9">
    <source>
        <dbReference type="Proteomes" id="UP000180253"/>
    </source>
</evidence>
<keyword evidence="6 7" id="KW-0961">Cell wall biogenesis/degradation</keyword>
<evidence type="ECO:0000256" key="1">
    <source>
        <dbReference type="ARBA" id="ARBA00022475"/>
    </source>
</evidence>
<dbReference type="RefSeq" id="WP_070990959.1">
    <property type="nucleotide sequence ID" value="NZ_CBCSHD010000001.1"/>
</dbReference>
<comment type="function">
    <text evidence="7">Functions as a peptidoglycan terminase that cleaves nascent peptidoglycan strands endolytically to terminate their elongation.</text>
</comment>
<evidence type="ECO:0000256" key="6">
    <source>
        <dbReference type="ARBA" id="ARBA00023316"/>
    </source>
</evidence>
<keyword evidence="7" id="KW-0997">Cell inner membrane</keyword>
<keyword evidence="9" id="KW-1185">Reference proteome</keyword>
<dbReference type="NCBIfam" id="TIGR00247">
    <property type="entry name" value="endolytic transglycosylase MltG"/>
    <property type="match status" value="1"/>
</dbReference>
<gene>
    <name evidence="7" type="primary">mltG</name>
    <name evidence="8" type="ORF">BIW53_05490</name>
</gene>
<dbReference type="Pfam" id="PF02618">
    <property type="entry name" value="YceG"/>
    <property type="match status" value="1"/>
</dbReference>
<dbReference type="InterPro" id="IPR003770">
    <property type="entry name" value="MLTG-like"/>
</dbReference>
<comment type="similarity">
    <text evidence="7">Belongs to the transglycosylase MltG family.</text>
</comment>
<name>A0A1S1NBV3_9GAMM</name>
<feature type="site" description="Important for catalytic activity" evidence="7">
    <location>
        <position position="208"/>
    </location>
</feature>
<dbReference type="PANTHER" id="PTHR30518:SF2">
    <property type="entry name" value="ENDOLYTIC MUREIN TRANSGLYCOSYLASE"/>
    <property type="match status" value="1"/>
</dbReference>
<keyword evidence="1 7" id="KW-1003">Cell membrane</keyword>
<dbReference type="HAMAP" id="MF_02065">
    <property type="entry name" value="MltG"/>
    <property type="match status" value="1"/>
</dbReference>
<dbReference type="Proteomes" id="UP000180253">
    <property type="component" value="Unassembled WGS sequence"/>
</dbReference>
<evidence type="ECO:0000313" key="8">
    <source>
        <dbReference type="EMBL" id="OHU96875.1"/>
    </source>
</evidence>
<keyword evidence="5 7" id="KW-0456">Lyase</keyword>
<accession>A0A1S1NBV3</accession>
<keyword evidence="3 7" id="KW-1133">Transmembrane helix</keyword>
<evidence type="ECO:0000256" key="3">
    <source>
        <dbReference type="ARBA" id="ARBA00022989"/>
    </source>
</evidence>
<dbReference type="EC" id="4.2.2.29" evidence="7"/>
<keyword evidence="4 7" id="KW-0472">Membrane</keyword>
<dbReference type="GO" id="GO:0005886">
    <property type="term" value="C:plasma membrane"/>
    <property type="evidence" value="ECO:0007669"/>
    <property type="project" value="UniProtKB-UniRule"/>
</dbReference>
<dbReference type="GO" id="GO:0009252">
    <property type="term" value="P:peptidoglycan biosynthetic process"/>
    <property type="evidence" value="ECO:0007669"/>
    <property type="project" value="UniProtKB-UniRule"/>
</dbReference>
<proteinExistence type="inferred from homology"/>
<comment type="caution">
    <text evidence="8">The sequence shown here is derived from an EMBL/GenBank/DDBJ whole genome shotgun (WGS) entry which is preliminary data.</text>
</comment>
<keyword evidence="2 7" id="KW-0812">Transmembrane</keyword>
<organism evidence="8 9">
    <name type="scientific">Pseudoalteromonas byunsanensis</name>
    <dbReference type="NCBI Taxonomy" id="327939"/>
    <lineage>
        <taxon>Bacteria</taxon>
        <taxon>Pseudomonadati</taxon>
        <taxon>Pseudomonadota</taxon>
        <taxon>Gammaproteobacteria</taxon>
        <taxon>Alteromonadales</taxon>
        <taxon>Pseudoalteromonadaceae</taxon>
        <taxon>Pseudoalteromonas</taxon>
    </lineage>
</organism>
<comment type="catalytic activity">
    <reaction evidence="7">
        <text>a peptidoglycan chain = a peptidoglycan chain with N-acetyl-1,6-anhydromuramyl-[peptide] at the reducing end + a peptidoglycan chain with N-acetylglucosamine at the non-reducing end.</text>
        <dbReference type="EC" id="4.2.2.29"/>
    </reaction>
</comment>
<dbReference type="GO" id="GO:0071555">
    <property type="term" value="P:cell wall organization"/>
    <property type="evidence" value="ECO:0007669"/>
    <property type="project" value="UniProtKB-KW"/>
</dbReference>
<sequence length="328" mass="37781">MKKLLLFFLLMLLGISAYVYHSVQTLKSEPLAITSEIYEVTQGMGFNRLCKDWQVKRYLESCLKYQVYAKFVPELFHLKAGVYELKGMTVLEAIGKIHRGEQKQFSFTIIAGDTFQNILKKLKNSPFVVYPNDEQKLIEEMKLDSAPEGWLLPETYHYEAYTSASSVLNRAKEKMQVVLQQAWQQRMEALPLKEPYQVLILASIIEKETGYAPERATIASVFINRLNRNMRLQTDPTVIYGLGDAFDGDIKRRHLKEHTPYNTYRIKGLPPTPIAMPSAEAIYAATQPEQTPYYYFVSKGNGQHQFSKSLREHNQAVKKYILKSNNDS</sequence>
<reference evidence="8 9" key="1">
    <citation type="submission" date="2016-10" db="EMBL/GenBank/DDBJ databases">
        <title>Pseudoalteromonas amylolytica sp. nov., isolated from the surface seawater.</title>
        <authorList>
            <person name="Wu Y.-H."/>
            <person name="Cheng H."/>
            <person name="Jin X.-B."/>
            <person name="Wang C.-S."/>
            <person name="Xu X.-W."/>
        </authorList>
    </citation>
    <scope>NUCLEOTIDE SEQUENCE [LARGE SCALE GENOMIC DNA]</scope>
    <source>
        <strain evidence="8 9">JCM 12483</strain>
    </source>
</reference>
<evidence type="ECO:0000256" key="5">
    <source>
        <dbReference type="ARBA" id="ARBA00023239"/>
    </source>
</evidence>